<evidence type="ECO:0000256" key="1">
    <source>
        <dbReference type="ARBA" id="ARBA00000085"/>
    </source>
</evidence>
<feature type="transmembrane region" description="Helical" evidence="9">
    <location>
        <begin position="49"/>
        <end position="67"/>
    </location>
</feature>
<keyword evidence="5" id="KW-0547">Nucleotide-binding</keyword>
<name>A0ABP4MZH4_9ACTN</name>
<evidence type="ECO:0000256" key="6">
    <source>
        <dbReference type="ARBA" id="ARBA00022777"/>
    </source>
</evidence>
<keyword evidence="14" id="KW-1185">Reference proteome</keyword>
<dbReference type="PANTHER" id="PTHR24421:SF10">
    <property type="entry name" value="NITRATE_NITRITE SENSOR PROTEIN NARQ"/>
    <property type="match status" value="1"/>
</dbReference>
<evidence type="ECO:0000259" key="10">
    <source>
        <dbReference type="Pfam" id="PF02518"/>
    </source>
</evidence>
<dbReference type="Gene3D" id="3.30.565.10">
    <property type="entry name" value="Histidine kinase-like ATPase, C-terminal domain"/>
    <property type="match status" value="1"/>
</dbReference>
<keyword evidence="6" id="KW-0418">Kinase</keyword>
<reference evidence="14" key="1">
    <citation type="journal article" date="2019" name="Int. J. Syst. Evol. Microbiol.">
        <title>The Global Catalogue of Microorganisms (GCM) 10K type strain sequencing project: providing services to taxonomists for standard genome sequencing and annotation.</title>
        <authorList>
            <consortium name="The Broad Institute Genomics Platform"/>
            <consortium name="The Broad Institute Genome Sequencing Center for Infectious Disease"/>
            <person name="Wu L."/>
            <person name="Ma J."/>
        </authorList>
    </citation>
    <scope>NUCLEOTIDE SEQUENCE [LARGE SCALE GENOMIC DNA]</scope>
    <source>
        <strain evidence="14">JCM 14969</strain>
    </source>
</reference>
<feature type="domain" description="Histidine kinase/HSP90-like ATPase" evidence="10">
    <location>
        <begin position="289"/>
        <end position="377"/>
    </location>
</feature>
<dbReference type="Pfam" id="PF02518">
    <property type="entry name" value="HATPase_c"/>
    <property type="match status" value="1"/>
</dbReference>
<evidence type="ECO:0000256" key="7">
    <source>
        <dbReference type="ARBA" id="ARBA00022840"/>
    </source>
</evidence>
<sequence length="381" mass="40292">MLVLADLVVVLVLALSALAELWTSPSGDLQGGRGVHTLLVVGCTLPLMVRRRFAVAVLAIVVAAAWLQFELGGGLGQPFFAAILALYSVGAQAAWPVTLAGPGVVALMAVFVDGPRLRDGEPWDQVVPAWFILLGVWGFGRWMRRRVRESAALNARAEAAERDKEQQAARAVADERARIARELHDLVAHSMGVIVIQAQGAQRAIDSAPEQARAALSSIETAGRTGLAEMRRLLGLLSTEPEDAGTTPQPTLEQVPDLIARVREAGLTVDLKVEGAVRALPAGVELTGYRVVQEATTNVLKHAGAASVDVRLRYEPDCLDIEVRDAGCANSNSADGAESGGHGLIGMQERVSLYGGTLRAGLHADGGFAVHARIPVDGRQT</sequence>
<feature type="transmembrane region" description="Helical" evidence="9">
    <location>
        <begin position="79"/>
        <end position="111"/>
    </location>
</feature>
<keyword evidence="8" id="KW-0902">Two-component regulatory system</keyword>
<feature type="transmembrane region" description="Helical" evidence="9">
    <location>
        <begin position="123"/>
        <end position="140"/>
    </location>
</feature>
<evidence type="ECO:0000259" key="12">
    <source>
        <dbReference type="Pfam" id="PF23539"/>
    </source>
</evidence>
<comment type="caution">
    <text evidence="13">The sequence shown here is derived from an EMBL/GenBank/DDBJ whole genome shotgun (WGS) entry which is preliminary data.</text>
</comment>
<dbReference type="PANTHER" id="PTHR24421">
    <property type="entry name" value="NITRATE/NITRITE SENSOR PROTEIN NARX-RELATED"/>
    <property type="match status" value="1"/>
</dbReference>
<keyword evidence="4" id="KW-0808">Transferase</keyword>
<comment type="catalytic activity">
    <reaction evidence="1">
        <text>ATP + protein L-histidine = ADP + protein N-phospho-L-histidine.</text>
        <dbReference type="EC" id="2.7.13.3"/>
    </reaction>
</comment>
<dbReference type="InterPro" id="IPR003594">
    <property type="entry name" value="HATPase_dom"/>
</dbReference>
<dbReference type="SUPFAM" id="SSF55874">
    <property type="entry name" value="ATPase domain of HSP90 chaperone/DNA topoisomerase II/histidine kinase"/>
    <property type="match status" value="1"/>
</dbReference>
<dbReference type="InterPro" id="IPR011712">
    <property type="entry name" value="Sig_transdc_His_kin_sub3_dim/P"/>
</dbReference>
<gene>
    <name evidence="13" type="ORF">GCM10009789_02480</name>
</gene>
<evidence type="ECO:0000256" key="2">
    <source>
        <dbReference type="ARBA" id="ARBA00012438"/>
    </source>
</evidence>
<dbReference type="InterPro" id="IPR055558">
    <property type="entry name" value="DUF7134"/>
</dbReference>
<dbReference type="Pfam" id="PF23539">
    <property type="entry name" value="DUF7134"/>
    <property type="match status" value="1"/>
</dbReference>
<evidence type="ECO:0000256" key="5">
    <source>
        <dbReference type="ARBA" id="ARBA00022741"/>
    </source>
</evidence>
<dbReference type="CDD" id="cd16917">
    <property type="entry name" value="HATPase_UhpB-NarQ-NarX-like"/>
    <property type="match status" value="1"/>
</dbReference>
<keyword evidence="9" id="KW-0812">Transmembrane</keyword>
<dbReference type="InterPro" id="IPR036890">
    <property type="entry name" value="HATPase_C_sf"/>
</dbReference>
<evidence type="ECO:0000256" key="8">
    <source>
        <dbReference type="ARBA" id="ARBA00023012"/>
    </source>
</evidence>
<feature type="domain" description="DUF7134" evidence="12">
    <location>
        <begin position="4"/>
        <end position="146"/>
    </location>
</feature>
<dbReference type="Pfam" id="PF07730">
    <property type="entry name" value="HisKA_3"/>
    <property type="match status" value="1"/>
</dbReference>
<evidence type="ECO:0000256" key="9">
    <source>
        <dbReference type="SAM" id="Phobius"/>
    </source>
</evidence>
<accession>A0ABP4MZH4</accession>
<dbReference type="InterPro" id="IPR050482">
    <property type="entry name" value="Sensor_HK_TwoCompSys"/>
</dbReference>
<dbReference type="Proteomes" id="UP001500393">
    <property type="component" value="Unassembled WGS sequence"/>
</dbReference>
<evidence type="ECO:0000313" key="13">
    <source>
        <dbReference type="EMBL" id="GAA1552377.1"/>
    </source>
</evidence>
<evidence type="ECO:0000256" key="3">
    <source>
        <dbReference type="ARBA" id="ARBA00022553"/>
    </source>
</evidence>
<dbReference type="EMBL" id="BAAAOS010000005">
    <property type="protein sequence ID" value="GAA1552377.1"/>
    <property type="molecule type" value="Genomic_DNA"/>
</dbReference>
<dbReference type="EC" id="2.7.13.3" evidence="2"/>
<keyword evidence="3" id="KW-0597">Phosphoprotein</keyword>
<proteinExistence type="predicted"/>
<feature type="domain" description="Signal transduction histidine kinase subgroup 3 dimerisation and phosphoacceptor" evidence="11">
    <location>
        <begin position="175"/>
        <end position="239"/>
    </location>
</feature>
<evidence type="ECO:0000256" key="4">
    <source>
        <dbReference type="ARBA" id="ARBA00022679"/>
    </source>
</evidence>
<keyword evidence="9" id="KW-1133">Transmembrane helix</keyword>
<protein>
    <recommendedName>
        <fullName evidence="2">histidine kinase</fullName>
        <ecNumber evidence="2">2.7.13.3</ecNumber>
    </recommendedName>
</protein>
<organism evidence="13 14">
    <name type="scientific">Kribbella sancticallisti</name>
    <dbReference type="NCBI Taxonomy" id="460087"/>
    <lineage>
        <taxon>Bacteria</taxon>
        <taxon>Bacillati</taxon>
        <taxon>Actinomycetota</taxon>
        <taxon>Actinomycetes</taxon>
        <taxon>Propionibacteriales</taxon>
        <taxon>Kribbellaceae</taxon>
        <taxon>Kribbella</taxon>
    </lineage>
</organism>
<evidence type="ECO:0000313" key="14">
    <source>
        <dbReference type="Proteomes" id="UP001500393"/>
    </source>
</evidence>
<keyword evidence="7" id="KW-0067">ATP-binding</keyword>
<evidence type="ECO:0000259" key="11">
    <source>
        <dbReference type="Pfam" id="PF07730"/>
    </source>
</evidence>
<dbReference type="Gene3D" id="1.20.5.1930">
    <property type="match status" value="1"/>
</dbReference>
<keyword evidence="9" id="KW-0472">Membrane</keyword>